<keyword evidence="1" id="KW-0472">Membrane</keyword>
<sequence length="344" mass="38598">MPSRVANSERSVAYIFNSAIAATAIGAAWEIGLLDRLQDEGEVDVNTFSTQHNLDHGSMQGLVTALAIVNVVKRNQNTVVAGELLDEVYRSKSLFHWLTLGSGGLFSRMQYVLRNENRTESFYQRDPVAISYACKDISHEHFDPTFWKAMEGLNYEIHSVADLGSGSGERLMQVLDRYPRTIGLGVDIAVPSLKVAESEAMKRGFGDRLSFTVGDARTLSYRDEFAQVDLLTCFMMGHDFWPRENCVATLQRLRTAFPKARRFLLGDATRILLNTDGSRSKHAVNHHNVPIFTLGFEFGHALMGVYIPTIEEWEGVFIEGGWRCVKTHLINSLSLSVIFELEQT</sequence>
<keyword evidence="1" id="KW-1133">Transmembrane helix</keyword>
<dbReference type="Pfam" id="PF13649">
    <property type="entry name" value="Methyltransf_25"/>
    <property type="match status" value="1"/>
</dbReference>
<accession>A0A8H5EH30</accession>
<feature type="domain" description="Methyltransferase" evidence="2">
    <location>
        <begin position="160"/>
        <end position="254"/>
    </location>
</feature>
<reference evidence="3" key="1">
    <citation type="submission" date="2020-02" db="EMBL/GenBank/DDBJ databases">
        <title>Identification and distribution of gene clusters putatively required for synthesis of sphingolipid metabolism inhibitors in phylogenetically diverse species of the filamentous fungus Fusarium.</title>
        <authorList>
            <person name="Kim H.-S."/>
            <person name="Busman M."/>
            <person name="Brown D.W."/>
            <person name="Divon H."/>
            <person name="Uhlig S."/>
            <person name="Proctor R.H."/>
        </authorList>
    </citation>
    <scope>NUCLEOTIDE SEQUENCE [LARGE SCALE GENOMIC DNA]</scope>
    <source>
        <strain evidence="3">NRRL 39464</strain>
    </source>
</reference>
<dbReference type="SUPFAM" id="SSF53335">
    <property type="entry name" value="S-adenosyl-L-methionine-dependent methyltransferases"/>
    <property type="match status" value="1"/>
</dbReference>
<name>A0A8H5EH30_FUSOX</name>
<dbReference type="InterPro" id="IPR041698">
    <property type="entry name" value="Methyltransf_25"/>
</dbReference>
<dbReference type="InterPro" id="IPR036388">
    <property type="entry name" value="WH-like_DNA-bd_sf"/>
</dbReference>
<evidence type="ECO:0000259" key="2">
    <source>
        <dbReference type="Pfam" id="PF13649"/>
    </source>
</evidence>
<organism evidence="3 4">
    <name type="scientific">Fusarium oxysporum</name>
    <name type="common">Fusarium vascular wilt</name>
    <dbReference type="NCBI Taxonomy" id="5507"/>
    <lineage>
        <taxon>Eukaryota</taxon>
        <taxon>Fungi</taxon>
        <taxon>Dikarya</taxon>
        <taxon>Ascomycota</taxon>
        <taxon>Pezizomycotina</taxon>
        <taxon>Sordariomycetes</taxon>
        <taxon>Hypocreomycetidae</taxon>
        <taxon>Hypocreales</taxon>
        <taxon>Nectriaceae</taxon>
        <taxon>Fusarium</taxon>
        <taxon>Fusarium oxysporum species complex</taxon>
    </lineage>
</organism>
<evidence type="ECO:0000313" key="3">
    <source>
        <dbReference type="EMBL" id="KAF5260509.1"/>
    </source>
</evidence>
<dbReference type="Proteomes" id="UP000558688">
    <property type="component" value="Unassembled WGS sequence"/>
</dbReference>
<dbReference type="AlphaFoldDB" id="A0A8H5EH30"/>
<proteinExistence type="predicted"/>
<dbReference type="InterPro" id="IPR029063">
    <property type="entry name" value="SAM-dependent_MTases_sf"/>
</dbReference>
<dbReference type="Gene3D" id="3.40.50.150">
    <property type="entry name" value="Vaccinia Virus protein VP39"/>
    <property type="match status" value="1"/>
</dbReference>
<evidence type="ECO:0000256" key="1">
    <source>
        <dbReference type="SAM" id="Phobius"/>
    </source>
</evidence>
<feature type="transmembrane region" description="Helical" evidence="1">
    <location>
        <begin position="12"/>
        <end position="29"/>
    </location>
</feature>
<dbReference type="Gene3D" id="1.10.10.10">
    <property type="entry name" value="Winged helix-like DNA-binding domain superfamily/Winged helix DNA-binding domain"/>
    <property type="match status" value="1"/>
</dbReference>
<dbReference type="CDD" id="cd02440">
    <property type="entry name" value="AdoMet_MTases"/>
    <property type="match status" value="1"/>
</dbReference>
<keyword evidence="1" id="KW-0812">Transmembrane</keyword>
<gene>
    <name evidence="3" type="ORF">FOXYS1_8833</name>
</gene>
<evidence type="ECO:0000313" key="4">
    <source>
        <dbReference type="Proteomes" id="UP000558688"/>
    </source>
</evidence>
<comment type="caution">
    <text evidence="3">The sequence shown here is derived from an EMBL/GenBank/DDBJ whole genome shotgun (WGS) entry which is preliminary data.</text>
</comment>
<dbReference type="EMBL" id="JAAFOW010001463">
    <property type="protein sequence ID" value="KAF5260509.1"/>
    <property type="molecule type" value="Genomic_DNA"/>
</dbReference>
<protein>
    <recommendedName>
        <fullName evidence="2">Methyltransferase domain-containing protein</fullName>
    </recommendedName>
</protein>